<accession>A0A4Y8SNX0</accession>
<dbReference type="Pfam" id="PF01638">
    <property type="entry name" value="HxlR"/>
    <property type="match status" value="1"/>
</dbReference>
<dbReference type="OrthoDB" id="9797599at2"/>
<evidence type="ECO:0000259" key="4">
    <source>
        <dbReference type="PROSITE" id="PS51118"/>
    </source>
</evidence>
<evidence type="ECO:0000256" key="3">
    <source>
        <dbReference type="ARBA" id="ARBA00023163"/>
    </source>
</evidence>
<feature type="domain" description="HTH hxlR-type" evidence="4">
    <location>
        <begin position="10"/>
        <end position="108"/>
    </location>
</feature>
<keyword evidence="3" id="KW-0804">Transcription</keyword>
<proteinExistence type="predicted"/>
<gene>
    <name evidence="5" type="ORF">E2R66_00180</name>
</gene>
<name>A0A4Y8SNX0_9SPHI</name>
<dbReference type="InterPro" id="IPR002577">
    <property type="entry name" value="HTH_HxlR"/>
</dbReference>
<dbReference type="EMBL" id="SOZE01000001">
    <property type="protein sequence ID" value="TFF40638.1"/>
    <property type="molecule type" value="Genomic_DNA"/>
</dbReference>
<evidence type="ECO:0000256" key="2">
    <source>
        <dbReference type="ARBA" id="ARBA00023125"/>
    </source>
</evidence>
<evidence type="ECO:0000313" key="5">
    <source>
        <dbReference type="EMBL" id="TFF40638.1"/>
    </source>
</evidence>
<dbReference type="Gene3D" id="1.10.10.10">
    <property type="entry name" value="Winged helix-like DNA-binding domain superfamily/Winged helix DNA-binding domain"/>
    <property type="match status" value="1"/>
</dbReference>
<dbReference type="SUPFAM" id="SSF46785">
    <property type="entry name" value="Winged helix' DNA-binding domain"/>
    <property type="match status" value="1"/>
</dbReference>
<protein>
    <submittedName>
        <fullName evidence="5">Transcriptional regulator</fullName>
    </submittedName>
</protein>
<organism evidence="5 6">
    <name type="scientific">Mucilaginibacter psychrotolerans</name>
    <dbReference type="NCBI Taxonomy" id="1524096"/>
    <lineage>
        <taxon>Bacteria</taxon>
        <taxon>Pseudomonadati</taxon>
        <taxon>Bacteroidota</taxon>
        <taxon>Sphingobacteriia</taxon>
        <taxon>Sphingobacteriales</taxon>
        <taxon>Sphingobacteriaceae</taxon>
        <taxon>Mucilaginibacter</taxon>
    </lineage>
</organism>
<keyword evidence="6" id="KW-1185">Reference proteome</keyword>
<dbReference type="InterPro" id="IPR036388">
    <property type="entry name" value="WH-like_DNA-bd_sf"/>
</dbReference>
<keyword evidence="2" id="KW-0238">DNA-binding</keyword>
<dbReference type="PANTHER" id="PTHR33204">
    <property type="entry name" value="TRANSCRIPTIONAL REGULATOR, MARR FAMILY"/>
    <property type="match status" value="1"/>
</dbReference>
<keyword evidence="1" id="KW-0805">Transcription regulation</keyword>
<comment type="caution">
    <text evidence="5">The sequence shown here is derived from an EMBL/GenBank/DDBJ whole genome shotgun (WGS) entry which is preliminary data.</text>
</comment>
<reference evidence="5 6" key="1">
    <citation type="journal article" date="2017" name="Int. J. Syst. Evol. Microbiol.">
        <title>Mucilaginibacterpsychrotolerans sp. nov., isolated from peatlands.</title>
        <authorList>
            <person name="Deng Y."/>
            <person name="Shen L."/>
            <person name="Xu B."/>
            <person name="Liu Y."/>
            <person name="Gu Z."/>
            <person name="Liu H."/>
            <person name="Zhou Y."/>
        </authorList>
    </citation>
    <scope>NUCLEOTIDE SEQUENCE [LARGE SCALE GENOMIC DNA]</scope>
    <source>
        <strain evidence="5 6">NH7-4</strain>
    </source>
</reference>
<evidence type="ECO:0000256" key="1">
    <source>
        <dbReference type="ARBA" id="ARBA00023015"/>
    </source>
</evidence>
<dbReference type="PROSITE" id="PS51118">
    <property type="entry name" value="HTH_HXLR"/>
    <property type="match status" value="1"/>
</dbReference>
<dbReference type="InterPro" id="IPR036390">
    <property type="entry name" value="WH_DNA-bd_sf"/>
</dbReference>
<evidence type="ECO:0000313" key="6">
    <source>
        <dbReference type="Proteomes" id="UP000297540"/>
    </source>
</evidence>
<dbReference type="Proteomes" id="UP000297540">
    <property type="component" value="Unassembled WGS sequence"/>
</dbReference>
<sequence length="130" mass="15020">MSQKDLYTGCPVQHARKYISGKWQIPILWYLKKQPSRFVELKNILPGISEKVLTQELRFFEASGIIEKEVYTCIPPKVEYRLTSQGLTLIPVIQNIIQWGYSHLQEEKANRSMRSTPVSIITELEAINNA</sequence>
<dbReference type="GO" id="GO:0003677">
    <property type="term" value="F:DNA binding"/>
    <property type="evidence" value="ECO:0007669"/>
    <property type="project" value="UniProtKB-KW"/>
</dbReference>
<dbReference type="RefSeq" id="WP_133230200.1">
    <property type="nucleotide sequence ID" value="NZ_SOZE01000001.1"/>
</dbReference>
<dbReference type="AlphaFoldDB" id="A0A4Y8SNX0"/>
<dbReference type="PANTHER" id="PTHR33204:SF29">
    <property type="entry name" value="TRANSCRIPTIONAL REGULATOR"/>
    <property type="match status" value="1"/>
</dbReference>